<sequence>MSTAAATADAAKQPLVFYVTGASKGIGKVLVQKIIAQGDKVAATSRDKKQLTDIFGQDSEQFLSLAVELATEESVKQSIQDTVKHFGTIDVIINNAGYAATGVIETIADRHIRDNFDINVFGVFNVLRYGVPILRNKKSGLIINISSVGGTIGFQGFGAYCATKFAVNGLTETLAAELKSSNVKVTSVEPGYFRTDFIGNAKENPEEAGAPIEEYKPIYDFIHHHNVGIHGKQRGDPSKLADILVGLARHQGDLPTHLYVGADSNEYALAKLKQQVADLEKWQSITSKTDFDE</sequence>
<dbReference type="EMBL" id="GL883007">
    <property type="protein sequence ID" value="EGG24290.1"/>
    <property type="molecule type" value="Genomic_DNA"/>
</dbReference>
<keyword evidence="2" id="KW-0560">Oxidoreductase</keyword>
<keyword evidence="5" id="KW-1185">Reference proteome</keyword>
<dbReference type="InterPro" id="IPR036291">
    <property type="entry name" value="NAD(P)-bd_dom_sf"/>
</dbReference>
<organism evidence="4 5">
    <name type="scientific">Cavenderia fasciculata</name>
    <name type="common">Slime mold</name>
    <name type="synonym">Dictyostelium fasciculatum</name>
    <dbReference type="NCBI Taxonomy" id="261658"/>
    <lineage>
        <taxon>Eukaryota</taxon>
        <taxon>Amoebozoa</taxon>
        <taxon>Evosea</taxon>
        <taxon>Eumycetozoa</taxon>
        <taxon>Dictyostelia</taxon>
        <taxon>Acytosteliales</taxon>
        <taxon>Cavenderiaceae</taxon>
        <taxon>Cavenderia</taxon>
    </lineage>
</organism>
<accession>F4PJ04</accession>
<dbReference type="GeneID" id="14875908"/>
<dbReference type="RefSeq" id="XP_004362141.1">
    <property type="nucleotide sequence ID" value="XM_004362084.1"/>
</dbReference>
<gene>
    <name evidence="4" type="ORF">DFA_06440</name>
</gene>
<dbReference type="Proteomes" id="UP000007797">
    <property type="component" value="Unassembled WGS sequence"/>
</dbReference>
<evidence type="ECO:0000313" key="5">
    <source>
        <dbReference type="Proteomes" id="UP000007797"/>
    </source>
</evidence>
<dbReference type="PANTHER" id="PTHR43976:SF16">
    <property type="entry name" value="SHORT-CHAIN DEHYDROGENASE_REDUCTASE FAMILY PROTEIN"/>
    <property type="match status" value="1"/>
</dbReference>
<dbReference type="GO" id="GO:0016491">
    <property type="term" value="F:oxidoreductase activity"/>
    <property type="evidence" value="ECO:0007669"/>
    <property type="project" value="UniProtKB-KW"/>
</dbReference>
<dbReference type="Pfam" id="PF00106">
    <property type="entry name" value="adh_short"/>
    <property type="match status" value="1"/>
</dbReference>
<dbReference type="PRINTS" id="PR00080">
    <property type="entry name" value="SDRFAMILY"/>
</dbReference>
<evidence type="ECO:0000256" key="2">
    <source>
        <dbReference type="ARBA" id="ARBA00023002"/>
    </source>
</evidence>
<dbReference type="InterPro" id="IPR002347">
    <property type="entry name" value="SDR_fam"/>
</dbReference>
<dbReference type="OMA" id="MSSPVWF"/>
<dbReference type="OrthoDB" id="13950at2759"/>
<proteinExistence type="inferred from homology"/>
<dbReference type="SUPFAM" id="SSF51735">
    <property type="entry name" value="NAD(P)-binding Rossmann-fold domains"/>
    <property type="match status" value="1"/>
</dbReference>
<dbReference type="STRING" id="1054147.F4PJ04"/>
<dbReference type="InterPro" id="IPR020904">
    <property type="entry name" value="Sc_DH/Rdtase_CS"/>
</dbReference>
<dbReference type="KEGG" id="dfa:DFA_06440"/>
<protein>
    <submittedName>
        <fullName evidence="4">Short-chain oxidoreductase</fullName>
    </submittedName>
</protein>
<name>F4PJ04_CACFS</name>
<evidence type="ECO:0000256" key="1">
    <source>
        <dbReference type="ARBA" id="ARBA00006484"/>
    </source>
</evidence>
<dbReference type="AlphaFoldDB" id="F4PJ04"/>
<dbReference type="PANTHER" id="PTHR43976">
    <property type="entry name" value="SHORT CHAIN DEHYDROGENASE"/>
    <property type="match status" value="1"/>
</dbReference>
<evidence type="ECO:0000313" key="4">
    <source>
        <dbReference type="EMBL" id="EGG24290.1"/>
    </source>
</evidence>
<evidence type="ECO:0000256" key="3">
    <source>
        <dbReference type="RuleBase" id="RU000363"/>
    </source>
</evidence>
<reference evidence="5" key="1">
    <citation type="journal article" date="2011" name="Genome Res.">
        <title>Phylogeny-wide analysis of social amoeba genomes highlights ancient origins for complex intercellular communication.</title>
        <authorList>
            <person name="Heidel A.J."/>
            <person name="Lawal H.M."/>
            <person name="Felder M."/>
            <person name="Schilde C."/>
            <person name="Helps N.R."/>
            <person name="Tunggal B."/>
            <person name="Rivero F."/>
            <person name="John U."/>
            <person name="Schleicher M."/>
            <person name="Eichinger L."/>
            <person name="Platzer M."/>
            <person name="Noegel A.A."/>
            <person name="Schaap P."/>
            <person name="Gloeckner G."/>
        </authorList>
    </citation>
    <scope>NUCLEOTIDE SEQUENCE [LARGE SCALE GENOMIC DNA]</scope>
    <source>
        <strain evidence="5">SH3</strain>
    </source>
</reference>
<dbReference type="PRINTS" id="PR00081">
    <property type="entry name" value="GDHRDH"/>
</dbReference>
<dbReference type="CDD" id="cd05374">
    <property type="entry name" value="17beta-HSD-like_SDR_c"/>
    <property type="match status" value="1"/>
</dbReference>
<dbReference type="InterPro" id="IPR051911">
    <property type="entry name" value="SDR_oxidoreductase"/>
</dbReference>
<dbReference type="Gene3D" id="3.40.50.720">
    <property type="entry name" value="NAD(P)-binding Rossmann-like Domain"/>
    <property type="match status" value="1"/>
</dbReference>
<dbReference type="PROSITE" id="PS00061">
    <property type="entry name" value="ADH_SHORT"/>
    <property type="match status" value="1"/>
</dbReference>
<comment type="similarity">
    <text evidence="1 3">Belongs to the short-chain dehydrogenases/reductases (SDR) family.</text>
</comment>